<evidence type="ECO:0000313" key="1">
    <source>
        <dbReference type="EMBL" id="MFC0850028.1"/>
    </source>
</evidence>
<gene>
    <name evidence="1" type="ORF">ACFH04_40855</name>
</gene>
<evidence type="ECO:0008006" key="3">
    <source>
        <dbReference type="Google" id="ProtNLM"/>
    </source>
</evidence>
<protein>
    <recommendedName>
        <fullName evidence="3">MftR C-terminal domain-containing protein</fullName>
    </recommendedName>
</protein>
<accession>A0ABV6TXD7</accession>
<name>A0ABV6TXD7_9ACTN</name>
<evidence type="ECO:0000313" key="2">
    <source>
        <dbReference type="Proteomes" id="UP001589887"/>
    </source>
</evidence>
<sequence>MLTGEEGRVDKDEERRLRAIAPEITRVTIDLLRTVVGLEPPERVPEEALRVADEVLAKHGSDGLRVLVMSIAGWTAVGIESNAHLTGKTHEAYLDEMELTCWEANPDG</sequence>
<comment type="caution">
    <text evidence="1">The sequence shown here is derived from an EMBL/GenBank/DDBJ whole genome shotgun (WGS) entry which is preliminary data.</text>
</comment>
<dbReference type="EMBL" id="JBHMQV010000009">
    <property type="protein sequence ID" value="MFC0850028.1"/>
    <property type="molecule type" value="Genomic_DNA"/>
</dbReference>
<reference evidence="1 2" key="1">
    <citation type="submission" date="2024-09" db="EMBL/GenBank/DDBJ databases">
        <authorList>
            <person name="Sun Q."/>
            <person name="Mori K."/>
        </authorList>
    </citation>
    <scope>NUCLEOTIDE SEQUENCE [LARGE SCALE GENOMIC DNA]</scope>
    <source>
        <strain evidence="1 2">JCM 4557</strain>
    </source>
</reference>
<dbReference type="Proteomes" id="UP001589887">
    <property type="component" value="Unassembled WGS sequence"/>
</dbReference>
<organism evidence="1 2">
    <name type="scientific">Streptomyces noboritoensis</name>
    <dbReference type="NCBI Taxonomy" id="67337"/>
    <lineage>
        <taxon>Bacteria</taxon>
        <taxon>Bacillati</taxon>
        <taxon>Actinomycetota</taxon>
        <taxon>Actinomycetes</taxon>
        <taxon>Kitasatosporales</taxon>
        <taxon>Streptomycetaceae</taxon>
        <taxon>Streptomyces</taxon>
    </lineage>
</organism>
<proteinExistence type="predicted"/>
<dbReference type="RefSeq" id="WP_229848195.1">
    <property type="nucleotide sequence ID" value="NZ_JBHMQV010000009.1"/>
</dbReference>
<keyword evidence="2" id="KW-1185">Reference proteome</keyword>